<gene>
    <name evidence="1" type="ORF">MSAN_00175200</name>
</gene>
<organism evidence="1 2">
    <name type="scientific">Mycena sanguinolenta</name>
    <dbReference type="NCBI Taxonomy" id="230812"/>
    <lineage>
        <taxon>Eukaryota</taxon>
        <taxon>Fungi</taxon>
        <taxon>Dikarya</taxon>
        <taxon>Basidiomycota</taxon>
        <taxon>Agaricomycotina</taxon>
        <taxon>Agaricomycetes</taxon>
        <taxon>Agaricomycetidae</taxon>
        <taxon>Agaricales</taxon>
        <taxon>Marasmiineae</taxon>
        <taxon>Mycenaceae</taxon>
        <taxon>Mycena</taxon>
    </lineage>
</organism>
<evidence type="ECO:0000313" key="1">
    <source>
        <dbReference type="EMBL" id="KAF7377531.1"/>
    </source>
</evidence>
<protein>
    <submittedName>
        <fullName evidence="1">Uncharacterized protein</fullName>
    </submittedName>
</protein>
<proteinExistence type="predicted"/>
<reference evidence="1" key="1">
    <citation type="submission" date="2020-05" db="EMBL/GenBank/DDBJ databases">
        <title>Mycena genomes resolve the evolution of fungal bioluminescence.</title>
        <authorList>
            <person name="Tsai I.J."/>
        </authorList>
    </citation>
    <scope>NUCLEOTIDE SEQUENCE</scope>
    <source>
        <strain evidence="1">160909Yilan</strain>
    </source>
</reference>
<dbReference type="AlphaFoldDB" id="A0A8H7DNC6"/>
<sequence length="130" mass="14543">MDTIILGLWDNSLNFRDLLRPSYCTFAPYTRTIRRFDTSDVDDDHFQEIAADLQQLTDVVELFMLALVDPQCATAASFFATTPFPIIGLICLFPNLQKLDVSTSLGQLSDPSAAVPPQQLHRPVLLGPRF</sequence>
<comment type="caution">
    <text evidence="1">The sequence shown here is derived from an EMBL/GenBank/DDBJ whole genome shotgun (WGS) entry which is preliminary data.</text>
</comment>
<keyword evidence="2" id="KW-1185">Reference proteome</keyword>
<dbReference type="Proteomes" id="UP000623467">
    <property type="component" value="Unassembled WGS sequence"/>
</dbReference>
<evidence type="ECO:0000313" key="2">
    <source>
        <dbReference type="Proteomes" id="UP000623467"/>
    </source>
</evidence>
<dbReference type="EMBL" id="JACAZH010000001">
    <property type="protein sequence ID" value="KAF7377531.1"/>
    <property type="molecule type" value="Genomic_DNA"/>
</dbReference>
<accession>A0A8H7DNC6</accession>
<name>A0A8H7DNC6_9AGAR</name>